<dbReference type="Proteomes" id="UP000549911">
    <property type="component" value="Unassembled WGS sequence"/>
</dbReference>
<dbReference type="AlphaFoldDB" id="A0A7Y9H1V9"/>
<evidence type="ECO:0000313" key="3">
    <source>
        <dbReference type="Proteomes" id="UP000549911"/>
    </source>
</evidence>
<organism evidence="2 3">
    <name type="scientific">Nocardioides cavernae</name>
    <dbReference type="NCBI Taxonomy" id="1921566"/>
    <lineage>
        <taxon>Bacteria</taxon>
        <taxon>Bacillati</taxon>
        <taxon>Actinomycetota</taxon>
        <taxon>Actinomycetes</taxon>
        <taxon>Propionibacteriales</taxon>
        <taxon>Nocardioidaceae</taxon>
        <taxon>Nocardioides</taxon>
    </lineage>
</organism>
<dbReference type="RefSeq" id="WP_179619108.1">
    <property type="nucleotide sequence ID" value="NZ_JACCBW010000002.1"/>
</dbReference>
<sequence length="230" mass="25146">MKLWDHTAEELRALPLPDLALLVLANFQQGNGWNQQNWMNGASQSHRDITSAHGLMDRFAEAWAWLNAHAFVSMLPGQTSPDARRVTEEGRRALELGLARLHAAQRLEVDLLPDLAKAKRQFLQGDYEEAVFAAFRAVEEQVRSKAAMTAGDLGVKLMRQAFKPGGPLSDAQAEAGEQDALSSLFAGAIGVFKNPSSHRTVTYDDPAVAAEAVLLADLLLRLLQRTPPAV</sequence>
<dbReference type="NCBIfam" id="TIGR02391">
    <property type="entry name" value="hypoth_ymh"/>
    <property type="match status" value="1"/>
</dbReference>
<feature type="domain" description="Conserved hypothetical protein CHP02391" evidence="1">
    <location>
        <begin position="116"/>
        <end position="223"/>
    </location>
</feature>
<reference evidence="2 3" key="2">
    <citation type="submission" date="2020-08" db="EMBL/GenBank/DDBJ databases">
        <title>The Agave Microbiome: Exploring the role of microbial communities in plant adaptations to desert environments.</title>
        <authorList>
            <person name="Partida-Martinez L.P."/>
        </authorList>
    </citation>
    <scope>NUCLEOTIDE SEQUENCE [LARGE SCALE GENOMIC DNA]</scope>
    <source>
        <strain evidence="2 3">AT2.17</strain>
    </source>
</reference>
<reference evidence="2 3" key="1">
    <citation type="submission" date="2020-07" db="EMBL/GenBank/DDBJ databases">
        <authorList>
            <person name="Partida-Martinez L."/>
            <person name="Huntemann M."/>
            <person name="Clum A."/>
            <person name="Wang J."/>
            <person name="Palaniappan K."/>
            <person name="Ritter S."/>
            <person name="Chen I.-M."/>
            <person name="Stamatis D."/>
            <person name="Reddy T."/>
            <person name="O'Malley R."/>
            <person name="Daum C."/>
            <person name="Shapiro N."/>
            <person name="Ivanova N."/>
            <person name="Kyrpides N."/>
            <person name="Woyke T."/>
        </authorList>
    </citation>
    <scope>NUCLEOTIDE SEQUENCE [LARGE SCALE GENOMIC DNA]</scope>
    <source>
        <strain evidence="2 3">AT2.17</strain>
    </source>
</reference>
<comment type="caution">
    <text evidence="2">The sequence shown here is derived from an EMBL/GenBank/DDBJ whole genome shotgun (WGS) entry which is preliminary data.</text>
</comment>
<accession>A0A7Y9H1V9</accession>
<name>A0A7Y9H1V9_9ACTN</name>
<evidence type="ECO:0000259" key="1">
    <source>
        <dbReference type="Pfam" id="PF09509"/>
    </source>
</evidence>
<dbReference type="Pfam" id="PF09509">
    <property type="entry name" value="Hypoth_Ymh"/>
    <property type="match status" value="1"/>
</dbReference>
<proteinExistence type="predicted"/>
<gene>
    <name evidence="2" type="ORF">F4692_001559</name>
</gene>
<evidence type="ECO:0000313" key="2">
    <source>
        <dbReference type="EMBL" id="NYE36426.1"/>
    </source>
</evidence>
<protein>
    <submittedName>
        <fullName evidence="2">Uncharacterized protein (TIGR02391 family)</fullName>
    </submittedName>
</protein>
<dbReference type="EMBL" id="JACCBW010000002">
    <property type="protein sequence ID" value="NYE36426.1"/>
    <property type="molecule type" value="Genomic_DNA"/>
</dbReference>
<dbReference type="InterPro" id="IPR012654">
    <property type="entry name" value="CHP02391"/>
</dbReference>
<keyword evidence="3" id="KW-1185">Reference proteome</keyword>